<dbReference type="GO" id="GO:0005886">
    <property type="term" value="C:plasma membrane"/>
    <property type="evidence" value="ECO:0007669"/>
    <property type="project" value="UniProtKB-SubCell"/>
</dbReference>
<dbReference type="PANTHER" id="PTHR39083">
    <property type="entry name" value="CYCLIC DI-GMP-BINDING PROTEIN"/>
    <property type="match status" value="1"/>
</dbReference>
<name>A0A0R1UDB9_9LACO</name>
<keyword evidence="3 6" id="KW-0812">Transmembrane</keyword>
<comment type="subcellular location">
    <subcellularLocation>
        <location evidence="1">Cell membrane</location>
        <topology evidence="1">Single-pass membrane protein</topology>
    </subcellularLocation>
</comment>
<protein>
    <submittedName>
        <fullName evidence="8">Flagellar protein FliS</fullName>
    </submittedName>
</protein>
<evidence type="ECO:0000256" key="2">
    <source>
        <dbReference type="ARBA" id="ARBA00022475"/>
    </source>
</evidence>
<evidence type="ECO:0000256" key="6">
    <source>
        <dbReference type="SAM" id="Phobius"/>
    </source>
</evidence>
<evidence type="ECO:0000256" key="5">
    <source>
        <dbReference type="ARBA" id="ARBA00023136"/>
    </source>
</evidence>
<evidence type="ECO:0000313" key="9">
    <source>
        <dbReference type="Proteomes" id="UP000050816"/>
    </source>
</evidence>
<dbReference type="RefSeq" id="WP_235807582.1">
    <property type="nucleotide sequence ID" value="NZ_AZFK01000020.1"/>
</dbReference>
<evidence type="ECO:0000256" key="7">
    <source>
        <dbReference type="SAM" id="SignalP"/>
    </source>
</evidence>
<sequence>MKKLLIMILTAFSLLSAWGGQANADDLKSYTQPFQNTTQTLSGKSVAANTYFTKIDYWDVKKASLNLSYQVSQIADDQTSDITVAINGVKFYSFRPEVKDGVQTKTIDIPLNLIKGSNNLKIYGQILNKAGKSAVSVQTPANWLTLYQASNVNFQYNLKQPDYNLKSFYNHFSGADTISFGQSVIAVPKQPSDGELAAATYALTGVTRTIATDTDQVRILPDNDGRVKAAPYRVVIATYDHLPKRYKHEFSVAKLKHRGGLKLVYAKDKYTLIITALDDQMLQKATRFMANTELMTETKKPVKYVSAKTATYMSSLHYDGSRQLTTQGVTLSGSGHHEETFFVALPASQSNAYGSKVRLSLKYAKNLNFNNSLVTVYINNRNIGSYKLRAERADNDELTFKLPANLKIGSGFSVRVAFDLEPRQITKSDNTESPWAAINPTSKIFVHAMEKNTLLFSNYPSLFIKNNTYDHLAVVRPQTMTTDDFEALSNLFNLIGIYTKSNTGQIKFYQHQPDHTTLKNSNVIVLGTPGQNAMIKRLNDQLYFRFNARFTHFISNEKLSIESDYGKTIGTAQLLRSPYNPKRGLLVVTGMTPKDVYLASTQINYQKTIVEHGGDTIVVDQDNNIYNYRFKKHATLNKHVALKQTIRKNTKLIVYLVIASLFMALLVAAIFMILWKNNLLRKGKKDEQR</sequence>
<evidence type="ECO:0000256" key="4">
    <source>
        <dbReference type="ARBA" id="ARBA00022989"/>
    </source>
</evidence>
<keyword evidence="2" id="KW-1003">Cell membrane</keyword>
<keyword evidence="8" id="KW-0969">Cilium</keyword>
<dbReference type="GO" id="GO:0006011">
    <property type="term" value="P:UDP-alpha-D-glucose metabolic process"/>
    <property type="evidence" value="ECO:0007669"/>
    <property type="project" value="InterPro"/>
</dbReference>
<evidence type="ECO:0000256" key="3">
    <source>
        <dbReference type="ARBA" id="ARBA00022692"/>
    </source>
</evidence>
<comment type="caution">
    <text evidence="8">The sequence shown here is derived from an EMBL/GenBank/DDBJ whole genome shotgun (WGS) entry which is preliminary data.</text>
</comment>
<dbReference type="Pfam" id="PF03170">
    <property type="entry name" value="BcsB"/>
    <property type="match status" value="1"/>
</dbReference>
<gene>
    <name evidence="8" type="ORF">FC43_GL001149</name>
</gene>
<feature type="chain" id="PRO_5006411667" evidence="7">
    <location>
        <begin position="25"/>
        <end position="689"/>
    </location>
</feature>
<organism evidence="8 9">
    <name type="scientific">Limosilactobacillus ingluviei DSM 15946</name>
    <dbReference type="NCBI Taxonomy" id="1423760"/>
    <lineage>
        <taxon>Bacteria</taxon>
        <taxon>Bacillati</taxon>
        <taxon>Bacillota</taxon>
        <taxon>Bacilli</taxon>
        <taxon>Lactobacillales</taxon>
        <taxon>Lactobacillaceae</taxon>
        <taxon>Limosilactobacillus</taxon>
    </lineage>
</organism>
<evidence type="ECO:0000313" key="8">
    <source>
        <dbReference type="EMBL" id="KRL91415.1"/>
    </source>
</evidence>
<feature type="transmembrane region" description="Helical" evidence="6">
    <location>
        <begin position="652"/>
        <end position="675"/>
    </location>
</feature>
<proteinExistence type="predicted"/>
<keyword evidence="4 6" id="KW-1133">Transmembrane helix</keyword>
<dbReference type="Proteomes" id="UP000050816">
    <property type="component" value="Unassembled WGS sequence"/>
</dbReference>
<keyword evidence="8" id="KW-0966">Cell projection</keyword>
<keyword evidence="8" id="KW-0282">Flagellum</keyword>
<dbReference type="PANTHER" id="PTHR39083:SF1">
    <property type="entry name" value="CYCLIC DI-GMP-BINDING PROTEIN"/>
    <property type="match status" value="1"/>
</dbReference>
<keyword evidence="7" id="KW-0732">Signal</keyword>
<accession>A0A0R1UDB9</accession>
<dbReference type="AlphaFoldDB" id="A0A0R1UDB9"/>
<dbReference type="InterPro" id="IPR018513">
    <property type="entry name" value="Cell_synthase_bac"/>
</dbReference>
<dbReference type="EMBL" id="AZFK01000020">
    <property type="protein sequence ID" value="KRL91415.1"/>
    <property type="molecule type" value="Genomic_DNA"/>
</dbReference>
<evidence type="ECO:0000256" key="1">
    <source>
        <dbReference type="ARBA" id="ARBA00004162"/>
    </source>
</evidence>
<keyword evidence="5 6" id="KW-0472">Membrane</keyword>
<dbReference type="Gene3D" id="2.60.120.260">
    <property type="entry name" value="Galactose-binding domain-like"/>
    <property type="match status" value="2"/>
</dbReference>
<feature type="signal peptide" evidence="7">
    <location>
        <begin position="1"/>
        <end position="24"/>
    </location>
</feature>
<dbReference type="PATRIC" id="fig|1423760.3.peg.1217"/>
<reference evidence="8 9" key="1">
    <citation type="journal article" date="2015" name="Genome Announc.">
        <title>Expanding the biotechnology potential of lactobacilli through comparative genomics of 213 strains and associated genera.</title>
        <authorList>
            <person name="Sun Z."/>
            <person name="Harris H.M."/>
            <person name="McCann A."/>
            <person name="Guo C."/>
            <person name="Argimon S."/>
            <person name="Zhang W."/>
            <person name="Yang X."/>
            <person name="Jeffery I.B."/>
            <person name="Cooney J.C."/>
            <person name="Kagawa T.F."/>
            <person name="Liu W."/>
            <person name="Song Y."/>
            <person name="Salvetti E."/>
            <person name="Wrobel A."/>
            <person name="Rasinkangas P."/>
            <person name="Parkhill J."/>
            <person name="Rea M.C."/>
            <person name="O'Sullivan O."/>
            <person name="Ritari J."/>
            <person name="Douillard F.P."/>
            <person name="Paul Ross R."/>
            <person name="Yang R."/>
            <person name="Briner A.E."/>
            <person name="Felis G.E."/>
            <person name="de Vos W.M."/>
            <person name="Barrangou R."/>
            <person name="Klaenhammer T.R."/>
            <person name="Caufield P.W."/>
            <person name="Cui Y."/>
            <person name="Zhang H."/>
            <person name="O'Toole P.W."/>
        </authorList>
    </citation>
    <scope>NUCLEOTIDE SEQUENCE [LARGE SCALE GENOMIC DNA]</scope>
    <source>
        <strain evidence="8 9">DSM 15946</strain>
    </source>
</reference>